<reference evidence="1 2" key="1">
    <citation type="submission" date="2018-06" db="EMBL/GenBank/DDBJ databases">
        <title>Draft sequence of Acidithiobacillus ferrooxidans CCM 4253.</title>
        <authorList>
            <person name="Moya-Beltran A."/>
            <person name="Castro M."/>
            <person name="Covarrubias P.C."/>
            <person name="Issotta F."/>
            <person name="Janiczek O."/>
            <person name="Mandl M."/>
            <person name="Kucera J."/>
            <person name="Quatrini R."/>
        </authorList>
    </citation>
    <scope>NUCLEOTIDE SEQUENCE [LARGE SCALE GENOMIC DNA]</scope>
    <source>
        <strain evidence="1 2">CCM 4253</strain>
    </source>
</reference>
<dbReference type="AlphaFoldDB" id="A0A2W1K626"/>
<gene>
    <name evidence="1" type="ORF">DN052_05165</name>
</gene>
<comment type="caution">
    <text evidence="1">The sequence shown here is derived from an EMBL/GenBank/DDBJ whole genome shotgun (WGS) entry which is preliminary data.</text>
</comment>
<sequence length="68" mass="7738">MWITDDSDLLLEVLEIHDDHLLVKGKGAPFPLRPTPEALLFFDEGDHVNMVRAAQSMGYDPVYIRQAE</sequence>
<proteinExistence type="predicted"/>
<organism evidence="1 2">
    <name type="scientific">Acidithiobacillus ferrooxidans</name>
    <name type="common">Thiobacillus ferrooxidans</name>
    <dbReference type="NCBI Taxonomy" id="920"/>
    <lineage>
        <taxon>Bacteria</taxon>
        <taxon>Pseudomonadati</taxon>
        <taxon>Pseudomonadota</taxon>
        <taxon>Acidithiobacillia</taxon>
        <taxon>Acidithiobacillales</taxon>
        <taxon>Acidithiobacillaceae</taxon>
        <taxon>Acidithiobacillus</taxon>
    </lineage>
</organism>
<protein>
    <submittedName>
        <fullName evidence="1">Uncharacterized protein</fullName>
    </submittedName>
</protein>
<name>A0A2W1K626_ACIFR</name>
<evidence type="ECO:0000313" key="1">
    <source>
        <dbReference type="EMBL" id="PZD82408.1"/>
    </source>
</evidence>
<evidence type="ECO:0000313" key="2">
    <source>
        <dbReference type="Proteomes" id="UP000248886"/>
    </source>
</evidence>
<dbReference type="EMBL" id="QKQP01000001">
    <property type="protein sequence ID" value="PZD82408.1"/>
    <property type="molecule type" value="Genomic_DNA"/>
</dbReference>
<accession>A0A2W1K626</accession>
<dbReference type="Proteomes" id="UP000248886">
    <property type="component" value="Unassembled WGS sequence"/>
</dbReference>
<dbReference type="RefSeq" id="WP_054608670.1">
    <property type="nucleotide sequence ID" value="NZ_AP025160.1"/>
</dbReference>